<dbReference type="Gene3D" id="3.10.350.10">
    <property type="entry name" value="LysM domain"/>
    <property type="match status" value="2"/>
</dbReference>
<accession>A0A319BUJ4</accession>
<feature type="signal peptide" evidence="3">
    <location>
        <begin position="1"/>
        <end position="19"/>
    </location>
</feature>
<dbReference type="EMBL" id="KZ821762">
    <property type="protein sequence ID" value="PYH76264.1"/>
    <property type="molecule type" value="Genomic_DNA"/>
</dbReference>
<dbReference type="GeneID" id="37140405"/>
<dbReference type="PANTHER" id="PTHR34997:SF1">
    <property type="entry name" value="PEPTIDOGLYCAN-BINDING LYSIN DOMAIN"/>
    <property type="match status" value="1"/>
</dbReference>
<dbReference type="InterPro" id="IPR036779">
    <property type="entry name" value="LysM_dom_sf"/>
</dbReference>
<keyword evidence="3" id="KW-0732">Signal</keyword>
<dbReference type="STRING" id="1448315.A0A319BUJ4"/>
<name>A0A319BUJ4_9EURO</name>
<dbReference type="VEuPathDB" id="FungiDB:BO82DRAFT_378961"/>
<dbReference type="Proteomes" id="UP000248340">
    <property type="component" value="Unassembled WGS sequence"/>
</dbReference>
<feature type="chain" id="PRO_5016283772" description="LysM domain-containing protein" evidence="3">
    <location>
        <begin position="20"/>
        <end position="489"/>
    </location>
</feature>
<dbReference type="InterPro" id="IPR052210">
    <property type="entry name" value="LysM1-like"/>
</dbReference>
<proteinExistence type="predicted"/>
<dbReference type="OrthoDB" id="5985073at2759"/>
<sequence>MRYSNPVALWLASLVTTRAQHFSQYSNDWGSLNLTQVCFSALNTTVSSCPSFLARTTTGDSSVNILPEEALTLLCIDECRSELESVRAGIASACTGSQDVMVYEATFTVDNLLYTHDVTCYQDSSTGTFCDLILAEWRNETNITDTAHDCDDCTLGPMKLQLDCRATGCSYTSPAGYALSTSTTATADTDIDCSSTYTVQTNDTCNSIAAGQNPDAGDEVCIPSTCNTTTLLHGDSCNGYEASWNASMAQILSWNPIISDTCDNLDLFVGWTLWSRVEADDGCATISVANGINTDEFLFLSPEVWSNCPNLWVYYAYCIEAVGDVATYSGWTQTVTTTVFTKPASTTTTWTAGPTYTMPHAPGTETSCAVYRDPYNAATNPMKSLGINTDFLSNFASNFSTCSFYADFFRVTGDEAVGWNPSLNADNCTLDAAYSYCVLISSDCMHPPTSFPLTISFATLLVPPANLCNSFYKSFDCDMLLETEFTCPI</sequence>
<keyword evidence="2" id="KW-0843">Virulence</keyword>
<evidence type="ECO:0000256" key="3">
    <source>
        <dbReference type="SAM" id="SignalP"/>
    </source>
</evidence>
<evidence type="ECO:0000313" key="6">
    <source>
        <dbReference type="Proteomes" id="UP000248340"/>
    </source>
</evidence>
<dbReference type="RefSeq" id="XP_025486464.1">
    <property type="nucleotide sequence ID" value="XM_025637663.1"/>
</dbReference>
<organism evidence="5 6">
    <name type="scientific">Aspergillus uvarum CBS 121591</name>
    <dbReference type="NCBI Taxonomy" id="1448315"/>
    <lineage>
        <taxon>Eukaryota</taxon>
        <taxon>Fungi</taxon>
        <taxon>Dikarya</taxon>
        <taxon>Ascomycota</taxon>
        <taxon>Pezizomycotina</taxon>
        <taxon>Eurotiomycetes</taxon>
        <taxon>Eurotiomycetidae</taxon>
        <taxon>Eurotiales</taxon>
        <taxon>Aspergillaceae</taxon>
        <taxon>Aspergillus</taxon>
        <taxon>Aspergillus subgen. Circumdati</taxon>
    </lineage>
</organism>
<keyword evidence="6" id="KW-1185">Reference proteome</keyword>
<reference evidence="5 6" key="1">
    <citation type="submission" date="2016-12" db="EMBL/GenBank/DDBJ databases">
        <title>The genomes of Aspergillus section Nigri reveals drivers in fungal speciation.</title>
        <authorList>
            <consortium name="DOE Joint Genome Institute"/>
            <person name="Vesth T.C."/>
            <person name="Nybo J."/>
            <person name="Theobald S."/>
            <person name="Brandl J."/>
            <person name="Frisvad J.C."/>
            <person name="Nielsen K.F."/>
            <person name="Lyhne E.K."/>
            <person name="Kogle M.E."/>
            <person name="Kuo A."/>
            <person name="Riley R."/>
            <person name="Clum A."/>
            <person name="Nolan M."/>
            <person name="Lipzen A."/>
            <person name="Salamov A."/>
            <person name="Henrissat B."/>
            <person name="Wiebenga A."/>
            <person name="De Vries R.P."/>
            <person name="Grigoriev I.V."/>
            <person name="Mortensen U.H."/>
            <person name="Andersen M.R."/>
            <person name="Baker S.E."/>
        </authorList>
    </citation>
    <scope>NUCLEOTIDE SEQUENCE [LARGE SCALE GENOMIC DNA]</scope>
    <source>
        <strain evidence="5 6">CBS 121591</strain>
    </source>
</reference>
<dbReference type="AlphaFoldDB" id="A0A319BUJ4"/>
<keyword evidence="1" id="KW-0147">Chitin-binding</keyword>
<dbReference type="PROSITE" id="PS51782">
    <property type="entry name" value="LYSM"/>
    <property type="match status" value="1"/>
</dbReference>
<feature type="domain" description="LysM" evidence="4">
    <location>
        <begin position="273"/>
        <end position="319"/>
    </location>
</feature>
<dbReference type="PANTHER" id="PTHR34997">
    <property type="entry name" value="AM15"/>
    <property type="match status" value="1"/>
</dbReference>
<dbReference type="InterPro" id="IPR018392">
    <property type="entry name" value="LysM"/>
</dbReference>
<evidence type="ECO:0000256" key="2">
    <source>
        <dbReference type="ARBA" id="ARBA00023026"/>
    </source>
</evidence>
<dbReference type="CDD" id="cd00118">
    <property type="entry name" value="LysM"/>
    <property type="match status" value="1"/>
</dbReference>
<gene>
    <name evidence="5" type="ORF">BO82DRAFT_378961</name>
</gene>
<protein>
    <recommendedName>
        <fullName evidence="4">LysM domain-containing protein</fullName>
    </recommendedName>
</protein>
<evidence type="ECO:0000313" key="5">
    <source>
        <dbReference type="EMBL" id="PYH76264.1"/>
    </source>
</evidence>
<dbReference type="GO" id="GO:0008061">
    <property type="term" value="F:chitin binding"/>
    <property type="evidence" value="ECO:0007669"/>
    <property type="project" value="UniProtKB-KW"/>
</dbReference>
<evidence type="ECO:0000256" key="1">
    <source>
        <dbReference type="ARBA" id="ARBA00022669"/>
    </source>
</evidence>
<evidence type="ECO:0000259" key="4">
    <source>
        <dbReference type="PROSITE" id="PS51782"/>
    </source>
</evidence>